<evidence type="ECO:0000313" key="3">
    <source>
        <dbReference type="Proteomes" id="UP001275084"/>
    </source>
</evidence>
<organism evidence="2 3">
    <name type="scientific">Lasiosphaeria hispida</name>
    <dbReference type="NCBI Taxonomy" id="260671"/>
    <lineage>
        <taxon>Eukaryota</taxon>
        <taxon>Fungi</taxon>
        <taxon>Dikarya</taxon>
        <taxon>Ascomycota</taxon>
        <taxon>Pezizomycotina</taxon>
        <taxon>Sordariomycetes</taxon>
        <taxon>Sordariomycetidae</taxon>
        <taxon>Sordariales</taxon>
        <taxon>Lasiosphaeriaceae</taxon>
        <taxon>Lasiosphaeria</taxon>
    </lineage>
</organism>
<reference evidence="2" key="2">
    <citation type="submission" date="2023-06" db="EMBL/GenBank/DDBJ databases">
        <authorList>
            <consortium name="Lawrence Berkeley National Laboratory"/>
            <person name="Haridas S."/>
            <person name="Hensen N."/>
            <person name="Bonometti L."/>
            <person name="Westerberg I."/>
            <person name="Brannstrom I.O."/>
            <person name="Guillou S."/>
            <person name="Cros-Aarteil S."/>
            <person name="Calhoun S."/>
            <person name="Kuo A."/>
            <person name="Mondo S."/>
            <person name="Pangilinan J."/>
            <person name="Riley R."/>
            <person name="Labutti K."/>
            <person name="Andreopoulos B."/>
            <person name="Lipzen A."/>
            <person name="Chen C."/>
            <person name="Yanf M."/>
            <person name="Daum C."/>
            <person name="Ng V."/>
            <person name="Clum A."/>
            <person name="Steindorff A."/>
            <person name="Ohm R."/>
            <person name="Martin F."/>
            <person name="Silar P."/>
            <person name="Natvig D."/>
            <person name="Lalanne C."/>
            <person name="Gautier V."/>
            <person name="Ament-Velasquez S.L."/>
            <person name="Kruys A."/>
            <person name="Hutchinson M.I."/>
            <person name="Powell A.J."/>
            <person name="Barry K."/>
            <person name="Miller A.N."/>
            <person name="Grigoriev I.V."/>
            <person name="Debuchy R."/>
            <person name="Gladieux P."/>
            <person name="Thoren M.H."/>
            <person name="Johannesson H."/>
        </authorList>
    </citation>
    <scope>NUCLEOTIDE SEQUENCE</scope>
    <source>
        <strain evidence="2">CBS 955.72</strain>
    </source>
</reference>
<name>A0AAJ0MKN9_9PEZI</name>
<reference evidence="2" key="1">
    <citation type="journal article" date="2023" name="Mol. Phylogenet. Evol.">
        <title>Genome-scale phylogeny and comparative genomics of the fungal order Sordariales.</title>
        <authorList>
            <person name="Hensen N."/>
            <person name="Bonometti L."/>
            <person name="Westerberg I."/>
            <person name="Brannstrom I.O."/>
            <person name="Guillou S."/>
            <person name="Cros-Aarteil S."/>
            <person name="Calhoun S."/>
            <person name="Haridas S."/>
            <person name="Kuo A."/>
            <person name="Mondo S."/>
            <person name="Pangilinan J."/>
            <person name="Riley R."/>
            <person name="LaButti K."/>
            <person name="Andreopoulos B."/>
            <person name="Lipzen A."/>
            <person name="Chen C."/>
            <person name="Yan M."/>
            <person name="Daum C."/>
            <person name="Ng V."/>
            <person name="Clum A."/>
            <person name="Steindorff A."/>
            <person name="Ohm R.A."/>
            <person name="Martin F."/>
            <person name="Silar P."/>
            <person name="Natvig D.O."/>
            <person name="Lalanne C."/>
            <person name="Gautier V."/>
            <person name="Ament-Velasquez S.L."/>
            <person name="Kruys A."/>
            <person name="Hutchinson M.I."/>
            <person name="Powell A.J."/>
            <person name="Barry K."/>
            <person name="Miller A.N."/>
            <person name="Grigoriev I.V."/>
            <person name="Debuchy R."/>
            <person name="Gladieux P."/>
            <person name="Hiltunen Thoren M."/>
            <person name="Johannesson H."/>
        </authorList>
    </citation>
    <scope>NUCLEOTIDE SEQUENCE</scope>
    <source>
        <strain evidence="2">CBS 955.72</strain>
    </source>
</reference>
<feature type="compositionally biased region" description="Polar residues" evidence="1">
    <location>
        <begin position="19"/>
        <end position="28"/>
    </location>
</feature>
<dbReference type="Proteomes" id="UP001275084">
    <property type="component" value="Unassembled WGS sequence"/>
</dbReference>
<keyword evidence="3" id="KW-1185">Reference proteome</keyword>
<evidence type="ECO:0000313" key="2">
    <source>
        <dbReference type="EMBL" id="KAK3364005.1"/>
    </source>
</evidence>
<protein>
    <submittedName>
        <fullName evidence="2">Uncharacterized protein</fullName>
    </submittedName>
</protein>
<evidence type="ECO:0000256" key="1">
    <source>
        <dbReference type="SAM" id="MobiDB-lite"/>
    </source>
</evidence>
<gene>
    <name evidence="2" type="ORF">B0T25DRAFT_528957</name>
</gene>
<accession>A0AAJ0MKN9</accession>
<feature type="region of interest" description="Disordered" evidence="1">
    <location>
        <begin position="19"/>
        <end position="48"/>
    </location>
</feature>
<sequence length="164" mass="18725">MRLFFGPFPLCSLSVFSQRETDQHQNTNPKHRPQQTKPQHGGSRAHHQSSSQEGIIDLVLAQPAQPVFANTQQRTEAINQFYHIVKDFEAAEPKPPGYNKKSYNRPALIRLAFFQCLMLGMADGDGDINLNNDLCSLLFAFAEDLVHNFFLPCNIYTFSFLFIY</sequence>
<dbReference type="AlphaFoldDB" id="A0AAJ0MKN9"/>
<comment type="caution">
    <text evidence="2">The sequence shown here is derived from an EMBL/GenBank/DDBJ whole genome shotgun (WGS) entry which is preliminary data.</text>
</comment>
<proteinExistence type="predicted"/>
<dbReference type="EMBL" id="JAUIQD010000001">
    <property type="protein sequence ID" value="KAK3364005.1"/>
    <property type="molecule type" value="Genomic_DNA"/>
</dbReference>